<keyword evidence="8" id="KW-0969">Cilium</keyword>
<protein>
    <recommendedName>
        <fullName evidence="3">Flagella basal body P-ring formation protein FlgA</fullName>
    </recommendedName>
</protein>
<dbReference type="InterPro" id="IPR041231">
    <property type="entry name" value="FlgA_N"/>
</dbReference>
<comment type="subcellular location">
    <subcellularLocation>
        <location evidence="1">Periplasm</location>
    </subcellularLocation>
</comment>
<evidence type="ECO:0000256" key="5">
    <source>
        <dbReference type="ARBA" id="ARBA00022764"/>
    </source>
</evidence>
<evidence type="ECO:0000313" key="9">
    <source>
        <dbReference type="Proteomes" id="UP000810171"/>
    </source>
</evidence>
<comment type="similarity">
    <text evidence="2">Belongs to the FlgA family.</text>
</comment>
<dbReference type="SMART" id="SM00858">
    <property type="entry name" value="SAF"/>
    <property type="match status" value="1"/>
</dbReference>
<accession>A0ABS3ZA23</accession>
<keyword evidence="8" id="KW-0966">Cell projection</keyword>
<evidence type="ECO:0000256" key="3">
    <source>
        <dbReference type="ARBA" id="ARBA00014754"/>
    </source>
</evidence>
<evidence type="ECO:0000259" key="7">
    <source>
        <dbReference type="SMART" id="SM00858"/>
    </source>
</evidence>
<evidence type="ECO:0000256" key="2">
    <source>
        <dbReference type="ARBA" id="ARBA00010474"/>
    </source>
</evidence>
<dbReference type="InterPro" id="IPR017585">
    <property type="entry name" value="SAF_FlgA"/>
</dbReference>
<dbReference type="CDD" id="cd11614">
    <property type="entry name" value="SAF_CpaB_FlgA_like"/>
    <property type="match status" value="1"/>
</dbReference>
<dbReference type="Gene3D" id="2.30.30.760">
    <property type="match status" value="1"/>
</dbReference>
<gene>
    <name evidence="8" type="primary">flgA</name>
    <name evidence="8" type="ORF">H9C73_07410</name>
</gene>
<dbReference type="PANTHER" id="PTHR36307">
    <property type="entry name" value="FLAGELLA BASAL BODY P-RING FORMATION PROTEIN FLGA"/>
    <property type="match status" value="1"/>
</dbReference>
<evidence type="ECO:0000313" key="8">
    <source>
        <dbReference type="EMBL" id="MBP0048561.1"/>
    </source>
</evidence>
<dbReference type="Gene3D" id="3.90.1210.10">
    <property type="entry name" value="Antifreeze-like/N-acetylneuraminic acid synthase C-terminal domain"/>
    <property type="match status" value="1"/>
</dbReference>
<dbReference type="PANTHER" id="PTHR36307:SF1">
    <property type="entry name" value="FLAGELLA BASAL BODY P-RING FORMATION PROTEIN FLGA"/>
    <property type="match status" value="1"/>
</dbReference>
<dbReference type="Proteomes" id="UP000810171">
    <property type="component" value="Unassembled WGS sequence"/>
</dbReference>
<keyword evidence="9" id="KW-1185">Reference proteome</keyword>
<evidence type="ECO:0000256" key="4">
    <source>
        <dbReference type="ARBA" id="ARBA00022729"/>
    </source>
</evidence>
<keyword evidence="8" id="KW-0282">Flagellum</keyword>
<proteinExistence type="inferred from homology"/>
<reference evidence="8 9" key="1">
    <citation type="submission" date="2020-09" db="EMBL/GenBank/DDBJ databases">
        <authorList>
            <person name="Tanuku N.R.S."/>
        </authorList>
    </citation>
    <scope>NUCLEOTIDE SEQUENCE [LARGE SCALE GENOMIC DNA]</scope>
    <source>
        <strain evidence="8 9">AK62</strain>
    </source>
</reference>
<sequence length="257" mass="28012">MIYSTPRSLTMSLCPASQSQDTHVNIFNLTPVTATLAIVSCLLSASTACANTISEQIDAQVSEAIKQHFLTKVPDSRLEIRLNPVDSRLKLSPCSTPLRVKLPFQSGQRITAKVSCPQPRWSLFVTGQVQQYKTIVVATTPIVKGSRVSARHLDLREREITTLSGDYYQRQHDVVGRVARINISAETAITPRMLAVAKAVKRGDPVVIEARRGSVSIRTDGVAQEDGKAGETITVINSRSGMEIRARVIAPGKVQVP</sequence>
<keyword evidence="4" id="KW-0732">Signal</keyword>
<dbReference type="Pfam" id="PF13144">
    <property type="entry name" value="ChapFlgA"/>
    <property type="match status" value="1"/>
</dbReference>
<comment type="function">
    <text evidence="6">Involved in the assembly process of the P-ring formation. It may associate with FlgF on the rod constituting a structure essential for the P-ring assembly or may act as a modulator protein for the P-ring assembly.</text>
</comment>
<comment type="caution">
    <text evidence="8">The sequence shown here is derived from an EMBL/GenBank/DDBJ whole genome shotgun (WGS) entry which is preliminary data.</text>
</comment>
<evidence type="ECO:0000256" key="1">
    <source>
        <dbReference type="ARBA" id="ARBA00004418"/>
    </source>
</evidence>
<dbReference type="EMBL" id="JACVEW010000009">
    <property type="protein sequence ID" value="MBP0048561.1"/>
    <property type="molecule type" value="Genomic_DNA"/>
</dbReference>
<dbReference type="InterPro" id="IPR013974">
    <property type="entry name" value="SAF"/>
</dbReference>
<organism evidence="8 9">
    <name type="scientific">Marinobacterium alkalitolerans</name>
    <dbReference type="NCBI Taxonomy" id="1542925"/>
    <lineage>
        <taxon>Bacteria</taxon>
        <taxon>Pseudomonadati</taxon>
        <taxon>Pseudomonadota</taxon>
        <taxon>Gammaproteobacteria</taxon>
        <taxon>Oceanospirillales</taxon>
        <taxon>Oceanospirillaceae</taxon>
        <taxon>Marinobacterium</taxon>
    </lineage>
</organism>
<dbReference type="Pfam" id="PF17656">
    <property type="entry name" value="ChapFlgA_N"/>
    <property type="match status" value="1"/>
</dbReference>
<name>A0ABS3ZA23_9GAMM</name>
<dbReference type="InterPro" id="IPR039246">
    <property type="entry name" value="Flagellar_FlgA"/>
</dbReference>
<feature type="domain" description="SAF" evidence="7">
    <location>
        <begin position="133"/>
        <end position="195"/>
    </location>
</feature>
<dbReference type="NCBIfam" id="TIGR03170">
    <property type="entry name" value="flgA_cterm"/>
    <property type="match status" value="1"/>
</dbReference>
<keyword evidence="5" id="KW-0574">Periplasm</keyword>
<evidence type="ECO:0000256" key="6">
    <source>
        <dbReference type="ARBA" id="ARBA00025643"/>
    </source>
</evidence>